<feature type="transmembrane region" description="Helical" evidence="5">
    <location>
        <begin position="366"/>
        <end position="383"/>
    </location>
</feature>
<accession>A0A6A6AHJ5</accession>
<dbReference type="RefSeq" id="XP_033525413.1">
    <property type="nucleotide sequence ID" value="XM_033667864.1"/>
</dbReference>
<dbReference type="InterPro" id="IPR036259">
    <property type="entry name" value="MFS_trans_sf"/>
</dbReference>
<feature type="transmembrane region" description="Helical" evidence="5">
    <location>
        <begin position="138"/>
        <end position="164"/>
    </location>
</feature>
<dbReference type="InterPro" id="IPR020846">
    <property type="entry name" value="MFS_dom"/>
</dbReference>
<feature type="transmembrane region" description="Helical" evidence="5">
    <location>
        <begin position="455"/>
        <end position="473"/>
    </location>
</feature>
<feature type="transmembrane region" description="Helical" evidence="5">
    <location>
        <begin position="424"/>
        <end position="443"/>
    </location>
</feature>
<feature type="transmembrane region" description="Helical" evidence="5">
    <location>
        <begin position="314"/>
        <end position="337"/>
    </location>
</feature>
<dbReference type="PANTHER" id="PTHR23502">
    <property type="entry name" value="MAJOR FACILITATOR SUPERFAMILY"/>
    <property type="match status" value="1"/>
</dbReference>
<feature type="transmembrane region" description="Helical" evidence="5">
    <location>
        <begin position="287"/>
        <end position="308"/>
    </location>
</feature>
<comment type="subcellular location">
    <subcellularLocation>
        <location evidence="1">Membrane</location>
        <topology evidence="1">Multi-pass membrane protein</topology>
    </subcellularLocation>
</comment>
<evidence type="ECO:0000313" key="8">
    <source>
        <dbReference type="Proteomes" id="UP000799771"/>
    </source>
</evidence>
<dbReference type="GO" id="GO:0042908">
    <property type="term" value="P:xenobiotic transport"/>
    <property type="evidence" value="ECO:0007669"/>
    <property type="project" value="UniProtKB-ARBA"/>
</dbReference>
<dbReference type="AlphaFoldDB" id="A0A6A6AHJ5"/>
<dbReference type="PROSITE" id="PS50850">
    <property type="entry name" value="MFS"/>
    <property type="match status" value="1"/>
</dbReference>
<sequence length="500" mass="54692">MGSILRDGREREDEALIPHADSTADNIVTFQLNDPEDPRNWASARKWIMIAAIIPIDLSVSWGASGFSPVAGDFARDMHVSTQVATLGLSMYVLGLAFGPMTLAPLSEYFGRRPVYIYSYGIFLGALLWTSYVKSLGLFFVLRFCSGYFASTTISNFGGTIADLFEHTDTGPAMSIFIWAATGGSPTGFVLFSFIAHGRSWQAVFRVMFFVCLSFWVILVVALYTIGETRQSVLLLRRAEMLRKSTGEDGLDVPDEYKQRGPKHLFGTALARPFQFLWSEAIVQFGALYNGFLYGLSFLFNGAFHIIFGPGGYGFGTIQIGICFLGLVVGISVGLFSNRFQEKHYQRQIARAGRDVPEARVYQGKLAAVVLPASLLAFAFSATPKVHPFVPVLASAFTGYSFYTLITMSLTYTTDAYKTYSASALAGIGLIRNLAGAAFPLVGRSLFLRVGSRNASLVLAAIAVLLAPIPFVLEKRGASLRKRSPWAVAHEDDESEINTS</sequence>
<feature type="transmembrane region" description="Helical" evidence="5">
    <location>
        <begin position="84"/>
        <end position="103"/>
    </location>
</feature>
<keyword evidence="8" id="KW-1185">Reference proteome</keyword>
<dbReference type="PROSITE" id="PS00216">
    <property type="entry name" value="SUGAR_TRANSPORT_1"/>
    <property type="match status" value="1"/>
</dbReference>
<feature type="transmembrane region" description="Helical" evidence="5">
    <location>
        <begin position="47"/>
        <end position="64"/>
    </location>
</feature>
<dbReference type="GeneID" id="54408296"/>
<evidence type="ECO:0000259" key="6">
    <source>
        <dbReference type="PROSITE" id="PS50850"/>
    </source>
</evidence>
<keyword evidence="3 5" id="KW-1133">Transmembrane helix</keyword>
<feature type="transmembrane region" description="Helical" evidence="5">
    <location>
        <begin position="203"/>
        <end position="227"/>
    </location>
</feature>
<dbReference type="EMBL" id="ML977503">
    <property type="protein sequence ID" value="KAF2131026.1"/>
    <property type="molecule type" value="Genomic_DNA"/>
</dbReference>
<dbReference type="GO" id="GO:0140115">
    <property type="term" value="P:export across plasma membrane"/>
    <property type="evidence" value="ECO:0007669"/>
    <property type="project" value="UniProtKB-ARBA"/>
</dbReference>
<evidence type="ECO:0000256" key="3">
    <source>
        <dbReference type="ARBA" id="ARBA00022989"/>
    </source>
</evidence>
<dbReference type="Gene3D" id="1.20.1250.20">
    <property type="entry name" value="MFS general substrate transporter like domains"/>
    <property type="match status" value="1"/>
</dbReference>
<gene>
    <name evidence="7" type="ORF">P153DRAFT_365640</name>
</gene>
<dbReference type="Pfam" id="PF07690">
    <property type="entry name" value="MFS_1"/>
    <property type="match status" value="1"/>
</dbReference>
<feature type="transmembrane region" description="Helical" evidence="5">
    <location>
        <begin position="176"/>
        <end position="197"/>
    </location>
</feature>
<name>A0A6A6AHJ5_9PLEO</name>
<dbReference type="SUPFAM" id="SSF103473">
    <property type="entry name" value="MFS general substrate transporter"/>
    <property type="match status" value="1"/>
</dbReference>
<feature type="domain" description="Major facilitator superfamily (MFS) profile" evidence="6">
    <location>
        <begin position="47"/>
        <end position="478"/>
    </location>
</feature>
<dbReference type="OrthoDB" id="3936150at2759"/>
<organism evidence="7 8">
    <name type="scientific">Dothidotthia symphoricarpi CBS 119687</name>
    <dbReference type="NCBI Taxonomy" id="1392245"/>
    <lineage>
        <taxon>Eukaryota</taxon>
        <taxon>Fungi</taxon>
        <taxon>Dikarya</taxon>
        <taxon>Ascomycota</taxon>
        <taxon>Pezizomycotina</taxon>
        <taxon>Dothideomycetes</taxon>
        <taxon>Pleosporomycetidae</taxon>
        <taxon>Pleosporales</taxon>
        <taxon>Dothidotthiaceae</taxon>
        <taxon>Dothidotthia</taxon>
    </lineage>
</organism>
<dbReference type="Proteomes" id="UP000799771">
    <property type="component" value="Unassembled WGS sequence"/>
</dbReference>
<reference evidence="7" key="1">
    <citation type="journal article" date="2020" name="Stud. Mycol.">
        <title>101 Dothideomycetes genomes: a test case for predicting lifestyles and emergence of pathogens.</title>
        <authorList>
            <person name="Haridas S."/>
            <person name="Albert R."/>
            <person name="Binder M."/>
            <person name="Bloem J."/>
            <person name="Labutti K."/>
            <person name="Salamov A."/>
            <person name="Andreopoulos B."/>
            <person name="Baker S."/>
            <person name="Barry K."/>
            <person name="Bills G."/>
            <person name="Bluhm B."/>
            <person name="Cannon C."/>
            <person name="Castanera R."/>
            <person name="Culley D."/>
            <person name="Daum C."/>
            <person name="Ezra D."/>
            <person name="Gonzalez J."/>
            <person name="Henrissat B."/>
            <person name="Kuo A."/>
            <person name="Liang C."/>
            <person name="Lipzen A."/>
            <person name="Lutzoni F."/>
            <person name="Magnuson J."/>
            <person name="Mondo S."/>
            <person name="Nolan M."/>
            <person name="Ohm R."/>
            <person name="Pangilinan J."/>
            <person name="Park H.-J."/>
            <person name="Ramirez L."/>
            <person name="Alfaro M."/>
            <person name="Sun H."/>
            <person name="Tritt A."/>
            <person name="Yoshinaga Y."/>
            <person name="Zwiers L.-H."/>
            <person name="Turgeon B."/>
            <person name="Goodwin S."/>
            <person name="Spatafora J."/>
            <person name="Crous P."/>
            <person name="Grigoriev I."/>
        </authorList>
    </citation>
    <scope>NUCLEOTIDE SEQUENCE</scope>
    <source>
        <strain evidence="7">CBS 119687</strain>
    </source>
</reference>
<keyword evidence="2 5" id="KW-0812">Transmembrane</keyword>
<protein>
    <submittedName>
        <fullName evidence="7">MFS general substrate transporter</fullName>
    </submittedName>
</protein>
<feature type="transmembrane region" description="Helical" evidence="5">
    <location>
        <begin position="389"/>
        <end position="412"/>
    </location>
</feature>
<proteinExistence type="predicted"/>
<dbReference type="PANTHER" id="PTHR23502:SF24">
    <property type="entry name" value="TRANSPORTER, PUTATIVE-RELATED"/>
    <property type="match status" value="1"/>
</dbReference>
<evidence type="ECO:0000313" key="7">
    <source>
        <dbReference type="EMBL" id="KAF2131026.1"/>
    </source>
</evidence>
<dbReference type="GO" id="GO:0005886">
    <property type="term" value="C:plasma membrane"/>
    <property type="evidence" value="ECO:0007669"/>
    <property type="project" value="TreeGrafter"/>
</dbReference>
<dbReference type="InterPro" id="IPR005829">
    <property type="entry name" value="Sugar_transporter_CS"/>
</dbReference>
<feature type="transmembrane region" description="Helical" evidence="5">
    <location>
        <begin position="115"/>
        <end position="132"/>
    </location>
</feature>
<evidence type="ECO:0000256" key="4">
    <source>
        <dbReference type="ARBA" id="ARBA00023136"/>
    </source>
</evidence>
<evidence type="ECO:0000256" key="1">
    <source>
        <dbReference type="ARBA" id="ARBA00004141"/>
    </source>
</evidence>
<evidence type="ECO:0000256" key="5">
    <source>
        <dbReference type="SAM" id="Phobius"/>
    </source>
</evidence>
<keyword evidence="4 5" id="KW-0472">Membrane</keyword>
<evidence type="ECO:0000256" key="2">
    <source>
        <dbReference type="ARBA" id="ARBA00022692"/>
    </source>
</evidence>
<dbReference type="InterPro" id="IPR011701">
    <property type="entry name" value="MFS"/>
</dbReference>
<dbReference type="GO" id="GO:0022857">
    <property type="term" value="F:transmembrane transporter activity"/>
    <property type="evidence" value="ECO:0007669"/>
    <property type="project" value="InterPro"/>
</dbReference>